<keyword evidence="3" id="KW-0479">Metal-binding</keyword>
<accession>A0A831SSR2</accession>
<dbReference type="InterPro" id="IPR051600">
    <property type="entry name" value="Beta-PGM-like"/>
</dbReference>
<comment type="caution">
    <text evidence="6">The sequence shown here is derived from an EMBL/GenBank/DDBJ whole genome shotgun (WGS) entry which is preliminary data.</text>
</comment>
<dbReference type="Gene3D" id="3.40.50.1000">
    <property type="entry name" value="HAD superfamily/HAD-like"/>
    <property type="match status" value="1"/>
</dbReference>
<name>A0A831SSR2_PROAE</name>
<comment type="cofactor">
    <cofactor evidence="1">
        <name>Mg(2+)</name>
        <dbReference type="ChEBI" id="CHEBI:18420"/>
    </cofactor>
</comment>
<dbReference type="PANTHER" id="PTHR46193:SF18">
    <property type="entry name" value="HEXITOL PHOSPHATASE B"/>
    <property type="match status" value="1"/>
</dbReference>
<keyword evidence="4" id="KW-0460">Magnesium</keyword>
<gene>
    <name evidence="6" type="ORF">ENN50_07075</name>
</gene>
<dbReference type="InterPro" id="IPR006439">
    <property type="entry name" value="HAD-SF_hydro_IA"/>
</dbReference>
<dbReference type="SUPFAM" id="SSF56784">
    <property type="entry name" value="HAD-like"/>
    <property type="match status" value="1"/>
</dbReference>
<reference evidence="6" key="1">
    <citation type="journal article" date="2020" name="mSystems">
        <title>Genome- and Community-Level Interaction Insights into Carbon Utilization and Element Cycling Functions of Hydrothermarchaeota in Hydrothermal Sediment.</title>
        <authorList>
            <person name="Zhou Z."/>
            <person name="Liu Y."/>
            <person name="Xu W."/>
            <person name="Pan J."/>
            <person name="Luo Z.H."/>
            <person name="Li M."/>
        </authorList>
    </citation>
    <scope>NUCLEOTIDE SEQUENCE [LARGE SCALE GENOMIC DNA]</scope>
    <source>
        <strain evidence="6">SpSt-1181</strain>
    </source>
</reference>
<comment type="similarity">
    <text evidence="2">Belongs to the HAD-like hydrolase superfamily. CbbY/CbbZ/Gph/YieH family.</text>
</comment>
<dbReference type="NCBIfam" id="TIGR01509">
    <property type="entry name" value="HAD-SF-IA-v3"/>
    <property type="match status" value="1"/>
</dbReference>
<keyword evidence="5" id="KW-0119">Carbohydrate metabolism</keyword>
<dbReference type="SFLD" id="SFLDS00003">
    <property type="entry name" value="Haloacid_Dehalogenase"/>
    <property type="match status" value="1"/>
</dbReference>
<dbReference type="InterPro" id="IPR023214">
    <property type="entry name" value="HAD_sf"/>
</dbReference>
<evidence type="ECO:0000256" key="1">
    <source>
        <dbReference type="ARBA" id="ARBA00001946"/>
    </source>
</evidence>
<dbReference type="InterPro" id="IPR023198">
    <property type="entry name" value="PGP-like_dom2"/>
</dbReference>
<sequence>MIKAVLWDNDGLLLDSEAIFFDLTQQVFNAAGFDLSPEYWGREYLGRARRTREVAIEFGMNETDADEMIAERDRRFLRVLQGPLPLRPRVMETLETLRGKVRHGVVTGSPRDKIELMHRLSGLEGFFEVVVTCDDVSRTKPYPDPYLAALDLLGLGPHECIAVEDSERGLAAACAAGISCIAVPNALTRVQRFRDAAAIVKDVSAVVHYCV</sequence>
<dbReference type="PRINTS" id="PR00413">
    <property type="entry name" value="HADHALOGNASE"/>
</dbReference>
<dbReference type="GO" id="GO:0046872">
    <property type="term" value="F:metal ion binding"/>
    <property type="evidence" value="ECO:0007669"/>
    <property type="project" value="UniProtKB-KW"/>
</dbReference>
<dbReference type="EMBL" id="DSBW01000157">
    <property type="protein sequence ID" value="HED31428.1"/>
    <property type="molecule type" value="Genomic_DNA"/>
</dbReference>
<evidence type="ECO:0000256" key="5">
    <source>
        <dbReference type="ARBA" id="ARBA00023277"/>
    </source>
</evidence>
<organism evidence="6">
    <name type="scientific">Prosthecochloris aestuarii</name>
    <dbReference type="NCBI Taxonomy" id="1102"/>
    <lineage>
        <taxon>Bacteria</taxon>
        <taxon>Pseudomonadati</taxon>
        <taxon>Chlorobiota</taxon>
        <taxon>Chlorobiia</taxon>
        <taxon>Chlorobiales</taxon>
        <taxon>Chlorobiaceae</taxon>
        <taxon>Prosthecochloris</taxon>
    </lineage>
</organism>
<evidence type="ECO:0000256" key="3">
    <source>
        <dbReference type="ARBA" id="ARBA00022723"/>
    </source>
</evidence>
<proteinExistence type="inferred from homology"/>
<dbReference type="Proteomes" id="UP000886335">
    <property type="component" value="Unassembled WGS sequence"/>
</dbReference>
<dbReference type="PANTHER" id="PTHR46193">
    <property type="entry name" value="6-PHOSPHOGLUCONATE PHOSPHATASE"/>
    <property type="match status" value="1"/>
</dbReference>
<evidence type="ECO:0000256" key="4">
    <source>
        <dbReference type="ARBA" id="ARBA00022842"/>
    </source>
</evidence>
<dbReference type="SFLD" id="SFLDG01129">
    <property type="entry name" value="C1.5:_HAD__Beta-PGM__Phosphata"/>
    <property type="match status" value="1"/>
</dbReference>
<evidence type="ECO:0000313" key="6">
    <source>
        <dbReference type="EMBL" id="HED31428.1"/>
    </source>
</evidence>
<dbReference type="AlphaFoldDB" id="A0A831SSR2"/>
<dbReference type="Pfam" id="PF13419">
    <property type="entry name" value="HAD_2"/>
    <property type="match status" value="1"/>
</dbReference>
<dbReference type="Gene3D" id="1.10.150.240">
    <property type="entry name" value="Putative phosphatase, domain 2"/>
    <property type="match status" value="1"/>
</dbReference>
<dbReference type="InterPro" id="IPR041492">
    <property type="entry name" value="HAD_2"/>
</dbReference>
<evidence type="ECO:0000256" key="2">
    <source>
        <dbReference type="ARBA" id="ARBA00006171"/>
    </source>
</evidence>
<dbReference type="NCBIfam" id="TIGR01549">
    <property type="entry name" value="HAD-SF-IA-v1"/>
    <property type="match status" value="1"/>
</dbReference>
<protein>
    <submittedName>
        <fullName evidence="6">HAD family phosphatase</fullName>
    </submittedName>
</protein>
<dbReference type="GO" id="GO:0003824">
    <property type="term" value="F:catalytic activity"/>
    <property type="evidence" value="ECO:0007669"/>
    <property type="project" value="UniProtKB-ARBA"/>
</dbReference>
<dbReference type="InterPro" id="IPR036412">
    <property type="entry name" value="HAD-like_sf"/>
</dbReference>